<keyword evidence="6" id="KW-0675">Receptor</keyword>
<keyword evidence="3" id="KW-0998">Cell outer membrane</keyword>
<feature type="region of interest" description="Disordered" evidence="4">
    <location>
        <begin position="616"/>
        <end position="675"/>
    </location>
</feature>
<dbReference type="PANTHER" id="PTHR47234:SF3">
    <property type="entry name" value="SECRETIN_TONB SHORT N-TERMINAL DOMAIN-CONTAINING PROTEIN"/>
    <property type="match status" value="1"/>
</dbReference>
<accession>A0ABT0S4P2</accession>
<keyword evidence="2" id="KW-0472">Membrane</keyword>
<feature type="compositionally biased region" description="Pro residues" evidence="4">
    <location>
        <begin position="634"/>
        <end position="653"/>
    </location>
</feature>
<evidence type="ECO:0000256" key="3">
    <source>
        <dbReference type="ARBA" id="ARBA00023237"/>
    </source>
</evidence>
<evidence type="ECO:0000256" key="5">
    <source>
        <dbReference type="SAM" id="SignalP"/>
    </source>
</evidence>
<protein>
    <submittedName>
        <fullName evidence="6">TonB-dependent receptor</fullName>
    </submittedName>
</protein>
<evidence type="ECO:0000313" key="7">
    <source>
        <dbReference type="Proteomes" id="UP001165342"/>
    </source>
</evidence>
<dbReference type="PANTHER" id="PTHR47234">
    <property type="match status" value="1"/>
</dbReference>
<reference evidence="6" key="1">
    <citation type="submission" date="2022-05" db="EMBL/GenBank/DDBJ databases">
        <authorList>
            <person name="Jo J.-H."/>
            <person name="Im W.-T."/>
        </authorList>
    </citation>
    <scope>NUCLEOTIDE SEQUENCE</scope>
    <source>
        <strain evidence="6">SE220</strain>
    </source>
</reference>
<comment type="subcellular location">
    <subcellularLocation>
        <location evidence="1">Cell outer membrane</location>
    </subcellularLocation>
</comment>
<evidence type="ECO:0000313" key="6">
    <source>
        <dbReference type="EMBL" id="MCL6730825.1"/>
    </source>
</evidence>
<feature type="region of interest" description="Disordered" evidence="4">
    <location>
        <begin position="22"/>
        <end position="51"/>
    </location>
</feature>
<evidence type="ECO:0000256" key="4">
    <source>
        <dbReference type="SAM" id="MobiDB-lite"/>
    </source>
</evidence>
<keyword evidence="7" id="KW-1185">Reference proteome</keyword>
<gene>
    <name evidence="6" type="ORF">LZ538_12315</name>
</gene>
<proteinExistence type="predicted"/>
<name>A0ABT0S4P2_9SPHN</name>
<keyword evidence="5" id="KW-0732">Signal</keyword>
<dbReference type="Gene3D" id="2.170.130.10">
    <property type="entry name" value="TonB-dependent receptor, plug domain"/>
    <property type="match status" value="1"/>
</dbReference>
<dbReference type="InterPro" id="IPR036942">
    <property type="entry name" value="Beta-barrel_TonB_sf"/>
</dbReference>
<sequence length="859" mass="91964">MKLLGSAAFLLPLSTVARAQEAEPVQQPSSATAAALGEAEQPQPAVEPSDYGDEEIVVMGARPRGSVVGDIPPEQTLDSRDVRATGATNISELLDALAPQIGSARGREGGPPVLLLNGRRVSGFRELRDIPTEAIQRVEILPEEVALKYGYRADQRVVNIVLRQRFRSTVAEARANAATEGGYLGGTGDLTRLMIGRDGRTQINVHAESNGMLTEAERDIIASNVPAGATENQALEARSLVPSKTLLRGSGVFNRTIFGDVSATLNTEVEHIDGRSLFGLGETLLEPLVRDTNSNGAHLGTTLNWDKSGWNWNVTGNGDYLHSVTRSDRDDVSGDRDRASSDQLSGDLTGTANGKLFSLPAGDAMTTLRLGLSTVQLDSETRDETGLTPSDLGRTSETASVNFDLPVSRRNRDFSALGNLTLNANAEVDHLSDFGTLTVLGAGANWSPADRLNFISSWTREEGAPTLNQLGDPIITTPNARIFDFTTGETVQVTATTGGNPDLLADRRNVWKIGGNWQPIKDTDLRLRAEYVHSTIDKPVSNISATPEIEAAFPERFVRDCPTPAPCLGPLISVDLRPINFDQARRDTLRIGFDFSKPLKSRRPSQSVMDQIRAQFGGRSRPSSGGAGAQGESAPPPPPPEGAPPPDAGPPPGGGGGFGGPGGGRGFGGGGFGRGGFGSRGRLQFSITDTVTLVDEVRIAPGIPKVDYLHGDAAGSTGGTPRHQVQAQAGWSNNGLGARVAANWRSGTHVDSLDGNDLDFSPYGTFDLRLFANPGDIPELALKQPWMRGTQIRLEANNIFNSKPKVRDASGEVPLNYQADLLQPLGRTIMISFRKLFSPPPSWYRQQREREQQQTNPPR</sequence>
<feature type="chain" id="PRO_5047059187" evidence="5">
    <location>
        <begin position="20"/>
        <end position="859"/>
    </location>
</feature>
<dbReference type="RefSeq" id="WP_249832323.1">
    <property type="nucleotide sequence ID" value="NZ_JAMGBE010000004.1"/>
</dbReference>
<feature type="signal peptide" evidence="5">
    <location>
        <begin position="1"/>
        <end position="19"/>
    </location>
</feature>
<comment type="caution">
    <text evidence="6">The sequence shown here is derived from an EMBL/GenBank/DDBJ whole genome shotgun (WGS) entry which is preliminary data.</text>
</comment>
<feature type="region of interest" description="Disordered" evidence="4">
    <location>
        <begin position="324"/>
        <end position="347"/>
    </location>
</feature>
<evidence type="ECO:0000256" key="1">
    <source>
        <dbReference type="ARBA" id="ARBA00004442"/>
    </source>
</evidence>
<organism evidence="6 7">
    <name type="scientific">Sphingomonas hankyongi</name>
    <dbReference type="NCBI Taxonomy" id="2908209"/>
    <lineage>
        <taxon>Bacteria</taxon>
        <taxon>Pseudomonadati</taxon>
        <taxon>Pseudomonadota</taxon>
        <taxon>Alphaproteobacteria</taxon>
        <taxon>Sphingomonadales</taxon>
        <taxon>Sphingomonadaceae</taxon>
        <taxon>Sphingomonas</taxon>
    </lineage>
</organism>
<dbReference type="Gene3D" id="2.40.170.20">
    <property type="entry name" value="TonB-dependent receptor, beta-barrel domain"/>
    <property type="match status" value="1"/>
</dbReference>
<feature type="compositionally biased region" description="Basic and acidic residues" evidence="4">
    <location>
        <begin position="325"/>
        <end position="340"/>
    </location>
</feature>
<dbReference type="SUPFAM" id="SSF56935">
    <property type="entry name" value="Porins"/>
    <property type="match status" value="1"/>
</dbReference>
<evidence type="ECO:0000256" key="2">
    <source>
        <dbReference type="ARBA" id="ARBA00023136"/>
    </source>
</evidence>
<dbReference type="InterPro" id="IPR037066">
    <property type="entry name" value="Plug_dom_sf"/>
</dbReference>
<feature type="compositionally biased region" description="Gly residues" evidence="4">
    <location>
        <begin position="654"/>
        <end position="675"/>
    </location>
</feature>
<dbReference type="Proteomes" id="UP001165342">
    <property type="component" value="Unassembled WGS sequence"/>
</dbReference>
<dbReference type="EMBL" id="JAMGBE010000004">
    <property type="protein sequence ID" value="MCL6730825.1"/>
    <property type="molecule type" value="Genomic_DNA"/>
</dbReference>